<proteinExistence type="predicted"/>
<accession>A0ABT1HNW0</accession>
<sequence length="56" mass="6083">MTLWEGMGIATGVAMGTAAFVVSVSGLWWMLRDVGLTISLTLPWVRCSPSSRAIWL</sequence>
<evidence type="ECO:0000313" key="3">
    <source>
        <dbReference type="Proteomes" id="UP001205311"/>
    </source>
</evidence>
<keyword evidence="1" id="KW-0812">Transmembrane</keyword>
<evidence type="ECO:0000256" key="1">
    <source>
        <dbReference type="SAM" id="Phobius"/>
    </source>
</evidence>
<name>A0ABT1HNW0_STRSD</name>
<dbReference type="EMBL" id="JAMTCP010000003">
    <property type="protein sequence ID" value="MCP2257196.1"/>
    <property type="molecule type" value="Genomic_DNA"/>
</dbReference>
<reference evidence="2 3" key="1">
    <citation type="submission" date="2022-06" db="EMBL/GenBank/DDBJ databases">
        <title>Genomic Encyclopedia of Archaeal and Bacterial Type Strains, Phase II (KMG-II): from individual species to whole genera.</title>
        <authorList>
            <person name="Goeker M."/>
        </authorList>
    </citation>
    <scope>NUCLEOTIDE SEQUENCE [LARGE SCALE GENOMIC DNA]</scope>
    <source>
        <strain evidence="2 3">DSM 40477</strain>
    </source>
</reference>
<dbReference type="RefSeq" id="WP_253668163.1">
    <property type="nucleotide sequence ID" value="NZ_JAMTCP010000003.1"/>
</dbReference>
<evidence type="ECO:0000313" key="2">
    <source>
        <dbReference type="EMBL" id="MCP2257196.1"/>
    </source>
</evidence>
<comment type="caution">
    <text evidence="2">The sequence shown here is derived from an EMBL/GenBank/DDBJ whole genome shotgun (WGS) entry which is preliminary data.</text>
</comment>
<gene>
    <name evidence="2" type="ORF">LX15_000881</name>
</gene>
<keyword evidence="1" id="KW-1133">Transmembrane helix</keyword>
<keyword evidence="3" id="KW-1185">Reference proteome</keyword>
<protein>
    <submittedName>
        <fullName evidence="2">Uncharacterized protein</fullName>
    </submittedName>
</protein>
<dbReference type="Proteomes" id="UP001205311">
    <property type="component" value="Unassembled WGS sequence"/>
</dbReference>
<keyword evidence="1" id="KW-0472">Membrane</keyword>
<organism evidence="2 3">
    <name type="scientific">Streptoalloteichus tenebrarius (strain ATCC 17920 / DSM 40477 / JCM 4838 / CBS 697.72 / NBRC 16177 / NCIMB 11028 / NRRL B-12390 / A12253. 1 / ISP 5477)</name>
    <name type="common">Streptomyces tenebrarius</name>
    <dbReference type="NCBI Taxonomy" id="1933"/>
    <lineage>
        <taxon>Bacteria</taxon>
        <taxon>Bacillati</taxon>
        <taxon>Actinomycetota</taxon>
        <taxon>Actinomycetes</taxon>
        <taxon>Pseudonocardiales</taxon>
        <taxon>Pseudonocardiaceae</taxon>
        <taxon>Streptoalloteichus</taxon>
    </lineage>
</organism>
<feature type="transmembrane region" description="Helical" evidence="1">
    <location>
        <begin position="6"/>
        <end position="31"/>
    </location>
</feature>